<accession>A0A418EQ25</accession>
<feature type="transmembrane region" description="Helical" evidence="1">
    <location>
        <begin position="127"/>
        <end position="148"/>
    </location>
</feature>
<proteinExistence type="predicted"/>
<reference evidence="2 3" key="1">
    <citation type="submission" date="2018-08" db="EMBL/GenBank/DDBJ databases">
        <title>Aphanomyces genome sequencing and annotation.</title>
        <authorList>
            <person name="Minardi D."/>
            <person name="Oidtmann B."/>
            <person name="Van Der Giezen M."/>
            <person name="Studholme D.J."/>
        </authorList>
    </citation>
    <scope>NUCLEOTIDE SEQUENCE [LARGE SCALE GENOMIC DNA]</scope>
    <source>
        <strain evidence="2 3">Da</strain>
    </source>
</reference>
<dbReference type="EMBL" id="QUTH01003826">
    <property type="protein sequence ID" value="RHZ17101.1"/>
    <property type="molecule type" value="Genomic_DNA"/>
</dbReference>
<gene>
    <name evidence="2" type="ORF">DYB37_008249</name>
</gene>
<evidence type="ECO:0000313" key="3">
    <source>
        <dbReference type="Proteomes" id="UP000285430"/>
    </source>
</evidence>
<protein>
    <submittedName>
        <fullName evidence="2">Uncharacterized protein</fullName>
    </submittedName>
</protein>
<keyword evidence="1" id="KW-0812">Transmembrane</keyword>
<dbReference type="VEuPathDB" id="FungiDB:H257_05519"/>
<evidence type="ECO:0000256" key="1">
    <source>
        <dbReference type="SAM" id="Phobius"/>
    </source>
</evidence>
<comment type="caution">
    <text evidence="2">The sequence shown here is derived from an EMBL/GenBank/DDBJ whole genome shotgun (WGS) entry which is preliminary data.</text>
</comment>
<dbReference type="Gene3D" id="3.40.630.10">
    <property type="entry name" value="Zn peptidases"/>
    <property type="match status" value="1"/>
</dbReference>
<feature type="transmembrane region" description="Helical" evidence="1">
    <location>
        <begin position="222"/>
        <end position="244"/>
    </location>
</feature>
<keyword evidence="1" id="KW-1133">Transmembrane helix</keyword>
<dbReference type="SUPFAM" id="SSF53187">
    <property type="entry name" value="Zn-dependent exopeptidases"/>
    <property type="match status" value="1"/>
</dbReference>
<dbReference type="Proteomes" id="UP000285430">
    <property type="component" value="Unassembled WGS sequence"/>
</dbReference>
<dbReference type="AlphaFoldDB" id="A0A418EQ25"/>
<sequence length="253" mass="27261">MKGYAAPGTTPVVNSISDFTNKNLNSFLEMIIGAYVGLPVNYSVCKYGCSENFSWNVTVYPSSFPFETEMEDLNPNMHTQNDTIDTIDFNHMADFTNLSIAYGVELTQDSATKAPAHRSYGEALLNCFRGGAFSAVLNITLFVAGVSIQHMLLHAAVTPVMSATEIPMLMVGFGSSAVALFVQEGAIESPVSFVSSIGILCVTEPGPTESDPMTTLQRRYSITFLLALAGLGLSTRWLLFASAAPGAWLHFSL</sequence>
<name>A0A418EQ25_APHAT</name>
<feature type="transmembrane region" description="Helical" evidence="1">
    <location>
        <begin position="160"/>
        <end position="182"/>
    </location>
</feature>
<evidence type="ECO:0000313" key="2">
    <source>
        <dbReference type="EMBL" id="RHZ17101.1"/>
    </source>
</evidence>
<organism evidence="2 3">
    <name type="scientific">Aphanomyces astaci</name>
    <name type="common">Crayfish plague agent</name>
    <dbReference type="NCBI Taxonomy" id="112090"/>
    <lineage>
        <taxon>Eukaryota</taxon>
        <taxon>Sar</taxon>
        <taxon>Stramenopiles</taxon>
        <taxon>Oomycota</taxon>
        <taxon>Saprolegniomycetes</taxon>
        <taxon>Saprolegniales</taxon>
        <taxon>Verrucalvaceae</taxon>
        <taxon>Aphanomyces</taxon>
    </lineage>
</organism>
<keyword evidence="1" id="KW-0472">Membrane</keyword>